<sequence>MATPSPQPPSHTNGKTTPKLLETLGTLGRKKKIREAEAAQGIVAEGKQAIDGNEQHPVFDTSPESFVL</sequence>
<feature type="region of interest" description="Disordered" evidence="1">
    <location>
        <begin position="1"/>
        <end position="20"/>
    </location>
</feature>
<evidence type="ECO:0000313" key="3">
    <source>
        <dbReference type="Proteomes" id="UP000194236"/>
    </source>
</evidence>
<evidence type="ECO:0000256" key="1">
    <source>
        <dbReference type="SAM" id="MobiDB-lite"/>
    </source>
</evidence>
<keyword evidence="3" id="KW-1185">Reference proteome</keyword>
<reference evidence="2 3" key="1">
    <citation type="submission" date="2017-03" db="EMBL/GenBank/DDBJ databases">
        <title>Genome Survey of Euroglyphus maynei.</title>
        <authorList>
            <person name="Arlian L.G."/>
            <person name="Morgan M.S."/>
            <person name="Rider S.D."/>
        </authorList>
    </citation>
    <scope>NUCLEOTIDE SEQUENCE [LARGE SCALE GENOMIC DNA]</scope>
    <source>
        <strain evidence="2">Arlian Lab</strain>
        <tissue evidence="2">Whole body</tissue>
    </source>
</reference>
<dbReference type="EMBL" id="MUJZ01054543">
    <property type="protein sequence ID" value="OTF72802.1"/>
    <property type="molecule type" value="Genomic_DNA"/>
</dbReference>
<organism evidence="2 3">
    <name type="scientific">Euroglyphus maynei</name>
    <name type="common">Mayne's house dust mite</name>
    <dbReference type="NCBI Taxonomy" id="6958"/>
    <lineage>
        <taxon>Eukaryota</taxon>
        <taxon>Metazoa</taxon>
        <taxon>Ecdysozoa</taxon>
        <taxon>Arthropoda</taxon>
        <taxon>Chelicerata</taxon>
        <taxon>Arachnida</taxon>
        <taxon>Acari</taxon>
        <taxon>Acariformes</taxon>
        <taxon>Sarcoptiformes</taxon>
        <taxon>Astigmata</taxon>
        <taxon>Psoroptidia</taxon>
        <taxon>Analgoidea</taxon>
        <taxon>Pyroglyphidae</taxon>
        <taxon>Pyroglyphinae</taxon>
        <taxon>Euroglyphus</taxon>
    </lineage>
</organism>
<feature type="non-terminal residue" evidence="2">
    <location>
        <position position="68"/>
    </location>
</feature>
<name>A0A1Y3AWC6_EURMA</name>
<dbReference type="AlphaFoldDB" id="A0A1Y3AWC6"/>
<evidence type="ECO:0000313" key="2">
    <source>
        <dbReference type="EMBL" id="OTF72802.1"/>
    </source>
</evidence>
<protein>
    <submittedName>
        <fullName evidence="2">Uncharacterized protein</fullName>
    </submittedName>
</protein>
<comment type="caution">
    <text evidence="2">The sequence shown here is derived from an EMBL/GenBank/DDBJ whole genome shotgun (WGS) entry which is preliminary data.</text>
</comment>
<proteinExistence type="predicted"/>
<dbReference type="Proteomes" id="UP000194236">
    <property type="component" value="Unassembled WGS sequence"/>
</dbReference>
<gene>
    <name evidence="2" type="ORF">BLA29_013483</name>
</gene>
<dbReference type="OrthoDB" id="2099265at2759"/>
<accession>A0A1Y3AWC6</accession>